<dbReference type="GO" id="GO:0006259">
    <property type="term" value="P:DNA metabolic process"/>
    <property type="evidence" value="ECO:0007669"/>
    <property type="project" value="UniProtKB-ARBA"/>
</dbReference>
<comment type="caution">
    <text evidence="5">The sequence shown here is derived from an EMBL/GenBank/DDBJ whole genome shotgun (WGS) entry which is preliminary data.</text>
</comment>
<dbReference type="GO" id="GO:0008408">
    <property type="term" value="F:3'-5' exonuclease activity"/>
    <property type="evidence" value="ECO:0007669"/>
    <property type="project" value="TreeGrafter"/>
</dbReference>
<evidence type="ECO:0000256" key="2">
    <source>
        <dbReference type="ARBA" id="ARBA00022801"/>
    </source>
</evidence>
<evidence type="ECO:0000313" key="6">
    <source>
        <dbReference type="Proteomes" id="UP000293162"/>
    </source>
</evidence>
<dbReference type="PANTHER" id="PTHR30231">
    <property type="entry name" value="DNA POLYMERASE III SUBUNIT EPSILON"/>
    <property type="match status" value="1"/>
</dbReference>
<sequence length="195" mass="22346">MRKILFFDTETTGLPNNYNAPITAVQNWPRMVQLAFLVFREDGSLDTKHNYIIKPEGYVIPADATRIHRITTQQALTEGHDLTQVLTLFQQAVSESAILIGHNVEFDKAIAGAECIRKKIDTKALLATRSFCTMKDKNIVNFCKIPGKYGFKWPTLEELHFRLFKEQIKEAHDASIDIESTAKCFFELLKRRVVK</sequence>
<accession>A0A4Q5LYI8</accession>
<dbReference type="SUPFAM" id="SSF53098">
    <property type="entry name" value="Ribonuclease H-like"/>
    <property type="match status" value="1"/>
</dbReference>
<keyword evidence="1" id="KW-0540">Nuclease</keyword>
<dbReference type="InterPro" id="IPR013520">
    <property type="entry name" value="Ribonucl_H"/>
</dbReference>
<protein>
    <submittedName>
        <fullName evidence="5">3'-5' exonuclease</fullName>
    </submittedName>
</protein>
<dbReference type="InterPro" id="IPR012337">
    <property type="entry name" value="RNaseH-like_sf"/>
</dbReference>
<proteinExistence type="predicted"/>
<dbReference type="Gene3D" id="3.30.420.10">
    <property type="entry name" value="Ribonuclease H-like superfamily/Ribonuclease H"/>
    <property type="match status" value="1"/>
</dbReference>
<name>A0A4Q5LYI8_9BACT</name>
<evidence type="ECO:0000313" key="5">
    <source>
        <dbReference type="EMBL" id="RYU94715.1"/>
    </source>
</evidence>
<dbReference type="Pfam" id="PF00929">
    <property type="entry name" value="RNase_T"/>
    <property type="match status" value="1"/>
</dbReference>
<dbReference type="PANTHER" id="PTHR30231:SF4">
    <property type="entry name" value="PROTEIN NEN2"/>
    <property type="match status" value="1"/>
</dbReference>
<evidence type="ECO:0000256" key="3">
    <source>
        <dbReference type="ARBA" id="ARBA00022839"/>
    </source>
</evidence>
<evidence type="ECO:0000256" key="1">
    <source>
        <dbReference type="ARBA" id="ARBA00022722"/>
    </source>
</evidence>
<dbReference type="EMBL" id="SEWF01000022">
    <property type="protein sequence ID" value="RYU94715.1"/>
    <property type="molecule type" value="Genomic_DNA"/>
</dbReference>
<dbReference type="OrthoDB" id="9804290at2"/>
<dbReference type="SMART" id="SM00479">
    <property type="entry name" value="EXOIII"/>
    <property type="match status" value="1"/>
</dbReference>
<evidence type="ECO:0000259" key="4">
    <source>
        <dbReference type="SMART" id="SM00479"/>
    </source>
</evidence>
<organism evidence="5 6">
    <name type="scientific">Emticicia agri</name>
    <dbReference type="NCBI Taxonomy" id="2492393"/>
    <lineage>
        <taxon>Bacteria</taxon>
        <taxon>Pseudomonadati</taxon>
        <taxon>Bacteroidota</taxon>
        <taxon>Cytophagia</taxon>
        <taxon>Cytophagales</taxon>
        <taxon>Leadbetterellaceae</taxon>
        <taxon>Emticicia</taxon>
    </lineage>
</organism>
<keyword evidence="2" id="KW-0378">Hydrolase</keyword>
<feature type="domain" description="Exonuclease" evidence="4">
    <location>
        <begin position="3"/>
        <end position="194"/>
    </location>
</feature>
<dbReference type="InterPro" id="IPR036397">
    <property type="entry name" value="RNaseH_sf"/>
</dbReference>
<dbReference type="AlphaFoldDB" id="A0A4Q5LYI8"/>
<keyword evidence="6" id="KW-1185">Reference proteome</keyword>
<dbReference type="CDD" id="cd06127">
    <property type="entry name" value="DEDDh"/>
    <property type="match status" value="1"/>
</dbReference>
<reference evidence="5 6" key="1">
    <citation type="submission" date="2019-02" db="EMBL/GenBank/DDBJ databases">
        <title>Bacterial novel species Emticicia sp. 17J42-9 isolated from soil.</title>
        <authorList>
            <person name="Jung H.-Y."/>
        </authorList>
    </citation>
    <scope>NUCLEOTIDE SEQUENCE [LARGE SCALE GENOMIC DNA]</scope>
    <source>
        <strain evidence="5 6">17J42-9</strain>
    </source>
</reference>
<keyword evidence="3 5" id="KW-0269">Exonuclease</keyword>
<gene>
    <name evidence="5" type="ORF">EWM59_15390</name>
</gene>
<dbReference type="RefSeq" id="WP_130022114.1">
    <property type="nucleotide sequence ID" value="NZ_SEWF01000022.1"/>
</dbReference>
<dbReference type="Proteomes" id="UP000293162">
    <property type="component" value="Unassembled WGS sequence"/>
</dbReference>
<dbReference type="GO" id="GO:0003676">
    <property type="term" value="F:nucleic acid binding"/>
    <property type="evidence" value="ECO:0007669"/>
    <property type="project" value="InterPro"/>
</dbReference>